<evidence type="ECO:0000313" key="2">
    <source>
        <dbReference type="Proteomes" id="UP001164250"/>
    </source>
</evidence>
<evidence type="ECO:0000313" key="1">
    <source>
        <dbReference type="EMBL" id="KAJ0097275.1"/>
    </source>
</evidence>
<accession>A0ACC1BE42</accession>
<name>A0ACC1BE42_9ROSI</name>
<gene>
    <name evidence="1" type="ORF">Patl1_28046</name>
</gene>
<organism evidence="1 2">
    <name type="scientific">Pistacia atlantica</name>
    <dbReference type="NCBI Taxonomy" id="434234"/>
    <lineage>
        <taxon>Eukaryota</taxon>
        <taxon>Viridiplantae</taxon>
        <taxon>Streptophyta</taxon>
        <taxon>Embryophyta</taxon>
        <taxon>Tracheophyta</taxon>
        <taxon>Spermatophyta</taxon>
        <taxon>Magnoliopsida</taxon>
        <taxon>eudicotyledons</taxon>
        <taxon>Gunneridae</taxon>
        <taxon>Pentapetalae</taxon>
        <taxon>rosids</taxon>
        <taxon>malvids</taxon>
        <taxon>Sapindales</taxon>
        <taxon>Anacardiaceae</taxon>
        <taxon>Pistacia</taxon>
    </lineage>
</organism>
<reference evidence="2" key="1">
    <citation type="journal article" date="2023" name="G3 (Bethesda)">
        <title>Genome assembly and association tests identify interacting loci associated with vigor, precocity, and sex in interspecific pistachio rootstocks.</title>
        <authorList>
            <person name="Palmer W."/>
            <person name="Jacygrad E."/>
            <person name="Sagayaradj S."/>
            <person name="Cavanaugh K."/>
            <person name="Han R."/>
            <person name="Bertier L."/>
            <person name="Beede B."/>
            <person name="Kafkas S."/>
            <person name="Golino D."/>
            <person name="Preece J."/>
            <person name="Michelmore R."/>
        </authorList>
    </citation>
    <scope>NUCLEOTIDE SEQUENCE [LARGE SCALE GENOMIC DNA]</scope>
</reference>
<dbReference type="Proteomes" id="UP001164250">
    <property type="component" value="Chromosome 5"/>
</dbReference>
<keyword evidence="2" id="KW-1185">Reference proteome</keyword>
<protein>
    <submittedName>
        <fullName evidence="1">Uncharacterized protein</fullName>
    </submittedName>
</protein>
<sequence>MATFTYDFLDFSFFIFFIVLLPSAASLGFRLSETLIHVALAGPLILREYRSGILKHELSDFTAKFSFIIDTQGSSQYGNGLAFFLAPVGFQIPPNTAGGFLGLFNTITAYSSSNQIVMVEFDSTWNAEWDPPDLPEQDHVGINNNSIASAVYTCWNASFHSPDTADVQITYNATTKNLSVSWSYRQTSNSQENTSLSYLIDLRKVLPEWVPIGFSATTGDKRNGYKKDQNNSFRHSFVGCTSSSCFSSGSLSFAKAEADRDGRHC</sequence>
<proteinExistence type="predicted"/>
<dbReference type="EMBL" id="CM047901">
    <property type="protein sequence ID" value="KAJ0097275.1"/>
    <property type="molecule type" value="Genomic_DNA"/>
</dbReference>
<comment type="caution">
    <text evidence="1">The sequence shown here is derived from an EMBL/GenBank/DDBJ whole genome shotgun (WGS) entry which is preliminary data.</text>
</comment>